<dbReference type="Proteomes" id="UP001208570">
    <property type="component" value="Unassembled WGS sequence"/>
</dbReference>
<organism evidence="1 2">
    <name type="scientific">Paralvinella palmiformis</name>
    <dbReference type="NCBI Taxonomy" id="53620"/>
    <lineage>
        <taxon>Eukaryota</taxon>
        <taxon>Metazoa</taxon>
        <taxon>Spiralia</taxon>
        <taxon>Lophotrochozoa</taxon>
        <taxon>Annelida</taxon>
        <taxon>Polychaeta</taxon>
        <taxon>Sedentaria</taxon>
        <taxon>Canalipalpata</taxon>
        <taxon>Terebellida</taxon>
        <taxon>Terebelliformia</taxon>
        <taxon>Alvinellidae</taxon>
        <taxon>Paralvinella</taxon>
    </lineage>
</organism>
<sequence length="99" mass="11373">MFSSDIYRNETLTPEALAFLNELLASDFELYYFVRRRVFGIAEESFGIQRERTMILKIPNCCIVDLIIELGQSVNSHPSGICMDRNCLSFQCTCHNSIL</sequence>
<keyword evidence="2" id="KW-1185">Reference proteome</keyword>
<dbReference type="EMBL" id="JAODUP010000304">
    <property type="protein sequence ID" value="KAK2153191.1"/>
    <property type="molecule type" value="Genomic_DNA"/>
</dbReference>
<dbReference type="AlphaFoldDB" id="A0AAD9N324"/>
<protein>
    <submittedName>
        <fullName evidence="1">Uncharacterized protein</fullName>
    </submittedName>
</protein>
<accession>A0AAD9N324</accession>
<evidence type="ECO:0000313" key="2">
    <source>
        <dbReference type="Proteomes" id="UP001208570"/>
    </source>
</evidence>
<reference evidence="1" key="1">
    <citation type="journal article" date="2023" name="Mol. Biol. Evol.">
        <title>Third-Generation Sequencing Reveals the Adaptive Role of the Epigenome in Three Deep-Sea Polychaetes.</title>
        <authorList>
            <person name="Perez M."/>
            <person name="Aroh O."/>
            <person name="Sun Y."/>
            <person name="Lan Y."/>
            <person name="Juniper S.K."/>
            <person name="Young C.R."/>
            <person name="Angers B."/>
            <person name="Qian P.Y."/>
        </authorList>
    </citation>
    <scope>NUCLEOTIDE SEQUENCE</scope>
    <source>
        <strain evidence="1">P08H-3</strain>
    </source>
</reference>
<name>A0AAD9N324_9ANNE</name>
<proteinExistence type="predicted"/>
<gene>
    <name evidence="1" type="ORF">LSH36_304g00021</name>
</gene>
<comment type="caution">
    <text evidence="1">The sequence shown here is derived from an EMBL/GenBank/DDBJ whole genome shotgun (WGS) entry which is preliminary data.</text>
</comment>
<evidence type="ECO:0000313" key="1">
    <source>
        <dbReference type="EMBL" id="KAK2153191.1"/>
    </source>
</evidence>